<feature type="binding site" evidence="3">
    <location>
        <position position="113"/>
    </location>
    <ligand>
        <name>substrate</name>
    </ligand>
</feature>
<dbReference type="SUPFAM" id="SSF52467">
    <property type="entry name" value="DHS-like NAD/FAD-binding domain"/>
    <property type="match status" value="1"/>
</dbReference>
<keyword evidence="3 4" id="KW-0862">Zinc</keyword>
<dbReference type="PANTHER" id="PTHR11085">
    <property type="entry name" value="NAD-DEPENDENT PROTEIN DEACYLASE SIRTUIN-5, MITOCHONDRIAL-RELATED"/>
    <property type="match status" value="1"/>
</dbReference>
<proteinExistence type="inferred from homology"/>
<dbReference type="PANTHER" id="PTHR11085:SF10">
    <property type="entry name" value="NAD-DEPENDENT PROTEIN DEACYLASE SIRTUIN-5, MITOCHONDRIAL-RELATED"/>
    <property type="match status" value="1"/>
</dbReference>
<dbReference type="Gene3D" id="3.30.1600.10">
    <property type="entry name" value="SIR2/SIRT2 'Small Domain"/>
    <property type="match status" value="1"/>
</dbReference>
<feature type="binding site" evidence="3">
    <location>
        <begin position="238"/>
        <end position="240"/>
    </location>
    <ligand>
        <name>NAD(+)</name>
        <dbReference type="ChEBI" id="CHEBI:57540"/>
    </ligand>
</feature>
<evidence type="ECO:0000259" key="5">
    <source>
        <dbReference type="PROSITE" id="PS50305"/>
    </source>
</evidence>
<comment type="caution">
    <text evidence="3">Lacks conserved residue(s) required for the propagation of feature annotation.</text>
</comment>
<gene>
    <name evidence="3" type="primary">cobB</name>
    <name evidence="6" type="ORF">CEW83_01195</name>
</gene>
<dbReference type="GO" id="GO:0036054">
    <property type="term" value="F:protein-malonyllysine demalonylase activity"/>
    <property type="evidence" value="ECO:0007669"/>
    <property type="project" value="InterPro"/>
</dbReference>
<dbReference type="NCBIfam" id="NF001753">
    <property type="entry name" value="PRK00481.1-3"/>
    <property type="match status" value="1"/>
</dbReference>
<feature type="domain" description="Deacetylase sirtuin-type" evidence="5">
    <location>
        <begin position="36"/>
        <end position="305"/>
    </location>
</feature>
<feature type="binding site" evidence="3 4">
    <location>
        <position position="170"/>
    </location>
    <ligand>
        <name>Zn(2+)</name>
        <dbReference type="ChEBI" id="CHEBI:29105"/>
    </ligand>
</feature>
<dbReference type="Pfam" id="PF02146">
    <property type="entry name" value="SIR2"/>
    <property type="match status" value="1"/>
</dbReference>
<dbReference type="HAMAP" id="MF_01121">
    <property type="entry name" value="Sirtuin_ClassIII"/>
    <property type="match status" value="1"/>
</dbReference>
<comment type="cofactor">
    <cofactor evidence="3">
        <name>Zn(2+)</name>
        <dbReference type="ChEBI" id="CHEBI:29105"/>
    </cofactor>
    <text evidence="3">Binds 1 zinc ion per subunit.</text>
</comment>
<evidence type="ECO:0000256" key="4">
    <source>
        <dbReference type="PROSITE-ProRule" id="PRU00236"/>
    </source>
</evidence>
<feature type="binding site" evidence="3">
    <location>
        <position position="110"/>
    </location>
    <ligand>
        <name>substrate</name>
    </ligand>
</feature>
<feature type="active site" description="Proton acceptor" evidence="3 4">
    <location>
        <position position="162"/>
    </location>
</feature>
<dbReference type="GO" id="GO:0070403">
    <property type="term" value="F:NAD+ binding"/>
    <property type="evidence" value="ECO:0007669"/>
    <property type="project" value="UniProtKB-UniRule"/>
</dbReference>
<dbReference type="Gene3D" id="3.40.50.1220">
    <property type="entry name" value="TPP-binding domain"/>
    <property type="match status" value="1"/>
</dbReference>
<dbReference type="GO" id="GO:0036055">
    <property type="term" value="F:protein-succinyllysine desuccinylase activity"/>
    <property type="evidence" value="ECO:0007669"/>
    <property type="project" value="UniProtKB-UniRule"/>
</dbReference>
<keyword evidence="3" id="KW-0963">Cytoplasm</keyword>
<feature type="binding site" evidence="3">
    <location>
        <begin position="144"/>
        <end position="147"/>
    </location>
    <ligand>
        <name>NAD(+)</name>
        <dbReference type="ChEBI" id="CHEBI:57540"/>
    </ligand>
</feature>
<evidence type="ECO:0000256" key="2">
    <source>
        <dbReference type="ARBA" id="ARBA00023027"/>
    </source>
</evidence>
<comment type="subcellular location">
    <subcellularLocation>
        <location evidence="3">Cytoplasm</location>
    </subcellularLocation>
</comment>
<dbReference type="GO" id="GO:0008270">
    <property type="term" value="F:zinc ion binding"/>
    <property type="evidence" value="ECO:0007669"/>
    <property type="project" value="UniProtKB-UniRule"/>
</dbReference>
<feature type="binding site" evidence="3">
    <location>
        <begin position="264"/>
        <end position="266"/>
    </location>
    <ligand>
        <name>NAD(+)</name>
        <dbReference type="ChEBI" id="CHEBI:57540"/>
    </ligand>
</feature>
<dbReference type="CDD" id="cd01412">
    <property type="entry name" value="SIRT5_Af1_CobB"/>
    <property type="match status" value="1"/>
</dbReference>
<dbReference type="GO" id="GO:0017136">
    <property type="term" value="F:histone deacetylase activity, NAD-dependent"/>
    <property type="evidence" value="ECO:0007669"/>
    <property type="project" value="TreeGrafter"/>
</dbReference>
<dbReference type="InterPro" id="IPR050134">
    <property type="entry name" value="NAD-dep_sirtuin_deacylases"/>
</dbReference>
<dbReference type="AlphaFoldDB" id="A0A2U8GKS2"/>
<name>A0A2U8GKS2_9RHOO</name>
<evidence type="ECO:0000256" key="3">
    <source>
        <dbReference type="HAMAP-Rule" id="MF_01121"/>
    </source>
</evidence>
<dbReference type="InterPro" id="IPR029035">
    <property type="entry name" value="DHS-like_NAD/FAD-binding_dom"/>
</dbReference>
<comment type="catalytic activity">
    <reaction evidence="3">
        <text>N(6)-acetyl-L-lysyl-[protein] + NAD(+) + H2O = 2''-O-acetyl-ADP-D-ribose + nicotinamide + L-lysyl-[protein]</text>
        <dbReference type="Rhea" id="RHEA:43636"/>
        <dbReference type="Rhea" id="RHEA-COMP:9752"/>
        <dbReference type="Rhea" id="RHEA-COMP:10731"/>
        <dbReference type="ChEBI" id="CHEBI:15377"/>
        <dbReference type="ChEBI" id="CHEBI:17154"/>
        <dbReference type="ChEBI" id="CHEBI:29969"/>
        <dbReference type="ChEBI" id="CHEBI:57540"/>
        <dbReference type="ChEBI" id="CHEBI:61930"/>
        <dbReference type="ChEBI" id="CHEBI:83767"/>
        <dbReference type="EC" id="2.3.1.286"/>
    </reaction>
</comment>
<accession>A0A2U8GKS2</accession>
<feature type="binding site" evidence="3">
    <location>
        <position position="282"/>
    </location>
    <ligand>
        <name>NAD(+)</name>
        <dbReference type="ChEBI" id="CHEBI:57540"/>
    </ligand>
</feature>
<dbReference type="InterPro" id="IPR027546">
    <property type="entry name" value="Sirtuin_class_III"/>
</dbReference>
<keyword evidence="2 3" id="KW-0520">NAD</keyword>
<keyword evidence="3 4" id="KW-0479">Metal-binding</keyword>
<keyword evidence="7" id="KW-1185">Reference proteome</keyword>
<organism evidence="6 7">
    <name type="scientific">Parazoarcus communis</name>
    <dbReference type="NCBI Taxonomy" id="41977"/>
    <lineage>
        <taxon>Bacteria</taxon>
        <taxon>Pseudomonadati</taxon>
        <taxon>Pseudomonadota</taxon>
        <taxon>Betaproteobacteria</taxon>
        <taxon>Rhodocyclales</taxon>
        <taxon>Zoogloeaceae</taxon>
        <taxon>Parazoarcus</taxon>
    </lineage>
</organism>
<dbReference type="InterPro" id="IPR003000">
    <property type="entry name" value="Sirtuin"/>
</dbReference>
<feature type="binding site" evidence="3 4">
    <location>
        <position position="198"/>
    </location>
    <ligand>
        <name>Zn(2+)</name>
        <dbReference type="ChEBI" id="CHEBI:29105"/>
    </ligand>
</feature>
<comment type="similarity">
    <text evidence="3">Belongs to the sirtuin family. Class III subfamily.</text>
</comment>
<dbReference type="KEGG" id="acom:CEW83_01195"/>
<feature type="binding site" evidence="3 4">
    <location>
        <position position="201"/>
    </location>
    <ligand>
        <name>Zn(2+)</name>
        <dbReference type="ChEBI" id="CHEBI:29105"/>
    </ligand>
</feature>
<keyword evidence="1" id="KW-0808">Transferase</keyword>
<dbReference type="PROSITE" id="PS50305">
    <property type="entry name" value="SIRTUIN"/>
    <property type="match status" value="1"/>
</dbReference>
<evidence type="ECO:0000256" key="1">
    <source>
        <dbReference type="ARBA" id="ARBA00022679"/>
    </source>
</evidence>
<comment type="function">
    <text evidence="3">NAD-dependent lysine deacetylase and desuccinylase that specifically removes acetyl and succinyl groups on target proteins. Modulates the activities of several proteins which are inactive in their acylated form.</text>
</comment>
<dbReference type="EMBL" id="CP022187">
    <property type="protein sequence ID" value="AWI74008.1"/>
    <property type="molecule type" value="Genomic_DNA"/>
</dbReference>
<evidence type="ECO:0000313" key="6">
    <source>
        <dbReference type="EMBL" id="AWI74008.1"/>
    </source>
</evidence>
<comment type="catalytic activity">
    <reaction evidence="3">
        <text>N(6)-succinyl-L-lysyl-[protein] + NAD(+) + H2O = 2''-O-succinyl-ADP-D-ribose + nicotinamide + L-lysyl-[protein]</text>
        <dbReference type="Rhea" id="RHEA:47668"/>
        <dbReference type="Rhea" id="RHEA-COMP:9752"/>
        <dbReference type="Rhea" id="RHEA-COMP:11877"/>
        <dbReference type="ChEBI" id="CHEBI:15377"/>
        <dbReference type="ChEBI" id="CHEBI:17154"/>
        <dbReference type="ChEBI" id="CHEBI:29969"/>
        <dbReference type="ChEBI" id="CHEBI:57540"/>
        <dbReference type="ChEBI" id="CHEBI:87830"/>
        <dbReference type="ChEBI" id="CHEBI:87832"/>
    </reaction>
</comment>
<dbReference type="InterPro" id="IPR026591">
    <property type="entry name" value="Sirtuin_cat_small_dom_sf"/>
</dbReference>
<evidence type="ECO:0000313" key="7">
    <source>
        <dbReference type="Proteomes" id="UP000244930"/>
    </source>
</evidence>
<reference evidence="6 7" key="1">
    <citation type="submission" date="2017-06" db="EMBL/GenBank/DDBJ databases">
        <title>Azoarcus.</title>
        <authorList>
            <person name="Woo J.-H."/>
            <person name="Kim H.-S."/>
        </authorList>
    </citation>
    <scope>NUCLEOTIDE SEQUENCE [LARGE SCALE GENOMIC DNA]</scope>
    <source>
        <strain evidence="6 7">TSPY31</strain>
    </source>
</reference>
<dbReference type="GO" id="GO:0005737">
    <property type="term" value="C:cytoplasm"/>
    <property type="evidence" value="ECO:0007669"/>
    <property type="project" value="UniProtKB-SubCell"/>
</dbReference>
<dbReference type="InterPro" id="IPR026590">
    <property type="entry name" value="Ssirtuin_cat_dom"/>
</dbReference>
<sequence length="314" mass="33761">MTSRFSRRWVSCTHNGCQNSASQTAEHGVNPLSSTPGIDNRPAHAFPAALVAALREARHVVLLSGAGVSAESGVPTFRDAMTGLWSRFDPAELATPEAFERDPELVWGWYEWRRMRALQAQPNPAHLAIAGMSDHLPQLTLVTQNVDDLHERAGSDTVIHLHGSLHQPRCATCGRSHAFPDEMPNEPEGGRRLPPPRCTRCRGLIRPGVVWFGESLPEGAFYQAQEAAENCDLLISVGTSSLVYPAAGLPHLAKAHGSQLIQINPQPTNLDGHATWNVVGAAGQILPALVAAAWGSTRAQYHPGGLPACADDSQ</sequence>
<comment type="domain">
    <text evidence="3">2 residues (Tyr-110 and Arg-113) present in a large hydrophobic pocket are probably involved in substrate specificity. They are important for desuccinylation activity, but dispensable for deacetylation activity.</text>
</comment>
<protein>
    <recommendedName>
        <fullName evidence="3">NAD-dependent protein deacylase</fullName>
        <ecNumber evidence="3">2.3.1.286</ecNumber>
    </recommendedName>
    <alternativeName>
        <fullName evidence="3">Regulatory protein SIR2 homolog</fullName>
    </alternativeName>
</protein>
<dbReference type="Proteomes" id="UP000244930">
    <property type="component" value="Chromosome"/>
</dbReference>
<feature type="binding site" evidence="3 4">
    <location>
        <position position="173"/>
    </location>
    <ligand>
        <name>Zn(2+)</name>
        <dbReference type="ChEBI" id="CHEBI:29105"/>
    </ligand>
</feature>
<dbReference type="EC" id="2.3.1.286" evidence="3"/>